<dbReference type="SUPFAM" id="SSF160246">
    <property type="entry name" value="EspE N-terminal domain-like"/>
    <property type="match status" value="1"/>
</dbReference>
<dbReference type="PANTHER" id="PTHR30258:SF1">
    <property type="entry name" value="PROTEIN TRANSPORT PROTEIN HOFB HOMOLOG"/>
    <property type="match status" value="1"/>
</dbReference>
<dbReference type="FunFam" id="3.40.50.300:FF:000398">
    <property type="entry name" value="Type IV pilus assembly ATPase PilB"/>
    <property type="match status" value="1"/>
</dbReference>
<dbReference type="FunFam" id="3.30.450.90:FF:000001">
    <property type="entry name" value="Type II secretion system ATPase GspE"/>
    <property type="match status" value="1"/>
</dbReference>
<sequence length="577" mass="63355">MAYLKLGEILINQDLITSEQLQKAIDVQKKEGGRIGEVFIKLGLITEENMTEAIGLQLGVPYYSSDNPELLKPKTGLGLKEIISSDFCHKNCVLPLSKHLNSLTCAVCDPLDLLLLDNLKRITNHEINVVVATRGSLQKAIADFHKTEAKEEGMASMLDAAVESSYEKSNEDGPTIAVKKSTAAELSLDKLIEKAGEAPVIKLVDLIIRQAIDDRASDIHIEPFDNKIYLRYRIDGKLYNIPPPAPHFHLPIVSRIKILSKLDIAEKRLPQDGTITAKLEDREVDLRISTVPTIWGEKVVMRILDKAAVPLELAGLGFDAKQIEALRKALASPHGLFFVTGPTGSGKSTTLYSAVNETVDPSKNIVTAEDPVEYKLDGINQVSVKPSIGLTFATALKAFLRQDPDIIMVGETRDLETASICVRAALTGHFVLSTLHTNDAASAITRLVDIGVPHYLLTPSLTMILAQRLARRLCLDCKEPYEPDPGQHQGIVFESDLIYRPKGCDECSHTGYHGRLVVAEVLEVNDEIRVLIGNEATALEIKNAARKNGMSTVFESGIKKVDQGETSYEEICRISVE</sequence>
<dbReference type="InterPro" id="IPR037257">
    <property type="entry name" value="T2SS_E_N_sf"/>
</dbReference>
<dbReference type="SUPFAM" id="SSF52540">
    <property type="entry name" value="P-loop containing nucleoside triphosphate hydrolases"/>
    <property type="match status" value="1"/>
</dbReference>
<dbReference type="InterPro" id="IPR007831">
    <property type="entry name" value="T2SS_GspE_N"/>
</dbReference>
<gene>
    <name evidence="5" type="ORF">MNBD_UNCLBAC01-1580</name>
</gene>
<dbReference type="GO" id="GO:0005524">
    <property type="term" value="F:ATP binding"/>
    <property type="evidence" value="ECO:0007669"/>
    <property type="project" value="UniProtKB-KW"/>
</dbReference>
<dbReference type="AlphaFoldDB" id="A0A3B1CW16"/>
<dbReference type="PANTHER" id="PTHR30258">
    <property type="entry name" value="TYPE II SECRETION SYSTEM PROTEIN GSPE-RELATED"/>
    <property type="match status" value="1"/>
</dbReference>
<keyword evidence="2" id="KW-0067">ATP-binding</keyword>
<accession>A0A3B1CW16</accession>
<feature type="domain" description="Type II secretion system protein GspE N-terminal" evidence="4">
    <location>
        <begin position="79"/>
        <end position="147"/>
    </location>
</feature>
<evidence type="ECO:0000259" key="3">
    <source>
        <dbReference type="Pfam" id="PF00437"/>
    </source>
</evidence>
<dbReference type="Pfam" id="PF00437">
    <property type="entry name" value="T2SSE"/>
    <property type="match status" value="1"/>
</dbReference>
<dbReference type="Pfam" id="PF05157">
    <property type="entry name" value="MshEN"/>
    <property type="match status" value="1"/>
</dbReference>
<dbReference type="GO" id="GO:0016887">
    <property type="term" value="F:ATP hydrolysis activity"/>
    <property type="evidence" value="ECO:0007669"/>
    <property type="project" value="TreeGrafter"/>
</dbReference>
<evidence type="ECO:0000313" key="5">
    <source>
        <dbReference type="EMBL" id="VAX34816.1"/>
    </source>
</evidence>
<dbReference type="Gene3D" id="3.30.450.90">
    <property type="match status" value="1"/>
</dbReference>
<dbReference type="InterPro" id="IPR027417">
    <property type="entry name" value="P-loop_NTPase"/>
</dbReference>
<dbReference type="Gene3D" id="3.40.50.300">
    <property type="entry name" value="P-loop containing nucleotide triphosphate hydrolases"/>
    <property type="match status" value="1"/>
</dbReference>
<evidence type="ECO:0000256" key="1">
    <source>
        <dbReference type="ARBA" id="ARBA00022741"/>
    </source>
</evidence>
<evidence type="ECO:0000259" key="4">
    <source>
        <dbReference type="Pfam" id="PF05157"/>
    </source>
</evidence>
<keyword evidence="1" id="KW-0547">Nucleotide-binding</keyword>
<dbReference type="Gene3D" id="3.30.300.160">
    <property type="entry name" value="Type II secretion system, protein E, N-terminal domain"/>
    <property type="match status" value="1"/>
</dbReference>
<dbReference type="GO" id="GO:0005886">
    <property type="term" value="C:plasma membrane"/>
    <property type="evidence" value="ECO:0007669"/>
    <property type="project" value="TreeGrafter"/>
</dbReference>
<reference evidence="5" key="1">
    <citation type="submission" date="2018-06" db="EMBL/GenBank/DDBJ databases">
        <authorList>
            <person name="Zhirakovskaya E."/>
        </authorList>
    </citation>
    <scope>NUCLEOTIDE SEQUENCE</scope>
</reference>
<protein>
    <submittedName>
        <fullName evidence="5">Type IV fimbrial assembly, ATPase PilB</fullName>
    </submittedName>
</protein>
<dbReference type="CDD" id="cd01129">
    <property type="entry name" value="PulE-GspE-like"/>
    <property type="match status" value="1"/>
</dbReference>
<organism evidence="5">
    <name type="scientific">hydrothermal vent metagenome</name>
    <dbReference type="NCBI Taxonomy" id="652676"/>
    <lineage>
        <taxon>unclassified sequences</taxon>
        <taxon>metagenomes</taxon>
        <taxon>ecological metagenomes</taxon>
    </lineage>
</organism>
<dbReference type="EMBL" id="UOGJ01000005">
    <property type="protein sequence ID" value="VAX34816.1"/>
    <property type="molecule type" value="Genomic_DNA"/>
</dbReference>
<name>A0A3B1CW16_9ZZZZ</name>
<evidence type="ECO:0000256" key="2">
    <source>
        <dbReference type="ARBA" id="ARBA00022840"/>
    </source>
</evidence>
<feature type="domain" description="Bacterial type II secretion system protein E" evidence="3">
    <location>
        <begin position="194"/>
        <end position="573"/>
    </location>
</feature>
<dbReference type="InterPro" id="IPR001482">
    <property type="entry name" value="T2SS/T4SS_dom"/>
</dbReference>
<proteinExistence type="predicted"/>
<dbReference type="Gene3D" id="1.10.40.70">
    <property type="match status" value="1"/>
</dbReference>